<dbReference type="Proteomes" id="UP000254785">
    <property type="component" value="Unassembled WGS sequence"/>
</dbReference>
<accession>A0A376YE40</accession>
<sequence length="80" mass="8949">MLTRCELTSEAKAAEAAIRLCKELGDQSVVISGDTRLEELGISERLQQECNAVVWDPAKGAEISRRQSRLKWVLCMLNMV</sequence>
<evidence type="ECO:0000313" key="1">
    <source>
        <dbReference type="EMBL" id="STJ82296.1"/>
    </source>
</evidence>
<gene>
    <name evidence="1" type="ORF">NCTC9117_04896</name>
</gene>
<organism evidence="1 2">
    <name type="scientific">Escherichia coli</name>
    <dbReference type="NCBI Taxonomy" id="562"/>
    <lineage>
        <taxon>Bacteria</taxon>
        <taxon>Pseudomonadati</taxon>
        <taxon>Pseudomonadota</taxon>
        <taxon>Gammaproteobacteria</taxon>
        <taxon>Enterobacterales</taxon>
        <taxon>Enterobacteriaceae</taxon>
        <taxon>Escherichia</taxon>
    </lineage>
</organism>
<evidence type="ECO:0000313" key="2">
    <source>
        <dbReference type="Proteomes" id="UP000254785"/>
    </source>
</evidence>
<reference evidence="1 2" key="1">
    <citation type="submission" date="2018-06" db="EMBL/GenBank/DDBJ databases">
        <authorList>
            <consortium name="Pathogen Informatics"/>
            <person name="Doyle S."/>
        </authorList>
    </citation>
    <scope>NUCLEOTIDE SEQUENCE [LARGE SCALE GENOMIC DNA]</scope>
    <source>
        <strain evidence="1 2">NCTC9117</strain>
    </source>
</reference>
<proteinExistence type="predicted"/>
<name>A0A376YE40_ECOLX</name>
<dbReference type="AlphaFoldDB" id="A0A376YE40"/>
<protein>
    <submittedName>
        <fullName evidence="1">Transporter</fullName>
    </submittedName>
</protein>
<dbReference type="EMBL" id="UGDC01000003">
    <property type="protein sequence ID" value="STJ82296.1"/>
    <property type="molecule type" value="Genomic_DNA"/>
</dbReference>